<dbReference type="AlphaFoldDB" id="A0A699XIF3"/>
<comment type="caution">
    <text evidence="1">The sequence shown here is derived from an EMBL/GenBank/DDBJ whole genome shotgun (WGS) entry which is preliminary data.</text>
</comment>
<proteinExistence type="predicted"/>
<feature type="non-terminal residue" evidence="1">
    <location>
        <position position="88"/>
    </location>
</feature>
<dbReference type="EMBL" id="BKCJ011832176">
    <property type="protein sequence ID" value="GFD56681.1"/>
    <property type="molecule type" value="Genomic_DNA"/>
</dbReference>
<protein>
    <submittedName>
        <fullName evidence="1">Uncharacterized protein</fullName>
    </submittedName>
</protein>
<gene>
    <name evidence="1" type="ORF">Tci_928650</name>
</gene>
<organism evidence="1">
    <name type="scientific">Tanacetum cinerariifolium</name>
    <name type="common">Dalmatian daisy</name>
    <name type="synonym">Chrysanthemum cinerariifolium</name>
    <dbReference type="NCBI Taxonomy" id="118510"/>
    <lineage>
        <taxon>Eukaryota</taxon>
        <taxon>Viridiplantae</taxon>
        <taxon>Streptophyta</taxon>
        <taxon>Embryophyta</taxon>
        <taxon>Tracheophyta</taxon>
        <taxon>Spermatophyta</taxon>
        <taxon>Magnoliopsida</taxon>
        <taxon>eudicotyledons</taxon>
        <taxon>Gunneridae</taxon>
        <taxon>Pentapetalae</taxon>
        <taxon>asterids</taxon>
        <taxon>campanulids</taxon>
        <taxon>Asterales</taxon>
        <taxon>Asteraceae</taxon>
        <taxon>Asteroideae</taxon>
        <taxon>Anthemideae</taxon>
        <taxon>Anthemidinae</taxon>
        <taxon>Tanacetum</taxon>
    </lineage>
</organism>
<name>A0A699XIF3_TANCI</name>
<accession>A0A699XIF3</accession>
<evidence type="ECO:0000313" key="1">
    <source>
        <dbReference type="EMBL" id="GFD56681.1"/>
    </source>
</evidence>
<sequence>AGVGLAGGVEGVAVAGVQNISPLRALQRHAQRKLLVAEGIEQAVGEIGKRVADDADVVRVNLAVAVDVFEFQVAGRYRAGRPFGAGIH</sequence>
<feature type="non-terminal residue" evidence="1">
    <location>
        <position position="1"/>
    </location>
</feature>
<reference evidence="1" key="1">
    <citation type="journal article" date="2019" name="Sci. Rep.">
        <title>Draft genome of Tanacetum cinerariifolium, the natural source of mosquito coil.</title>
        <authorList>
            <person name="Yamashiro T."/>
            <person name="Shiraishi A."/>
            <person name="Satake H."/>
            <person name="Nakayama K."/>
        </authorList>
    </citation>
    <scope>NUCLEOTIDE SEQUENCE</scope>
</reference>